<reference evidence="1 2" key="1">
    <citation type="submission" date="2020-09" db="EMBL/GenBank/DDBJ databases">
        <title>Characterization of Paenibacillus peoriae strain ZF390 with broad-spectrum antimicrobial activity as a potential biocontrol agent.</title>
        <authorList>
            <person name="Li L."/>
            <person name="Zhao Y."/>
            <person name="Li B."/>
            <person name="Xie X."/>
        </authorList>
    </citation>
    <scope>NUCLEOTIDE SEQUENCE [LARGE SCALE GENOMIC DNA]</scope>
    <source>
        <strain evidence="1 2">ZF390</strain>
    </source>
</reference>
<proteinExistence type="predicted"/>
<protein>
    <submittedName>
        <fullName evidence="1">Uncharacterized protein</fullName>
    </submittedName>
</protein>
<gene>
    <name evidence="1" type="ORF">IAQ67_15625</name>
</gene>
<dbReference type="AlphaFoldDB" id="A0A7H0Y2L8"/>
<sequence>MIRSSYYHPDRITWEDTPILSNRTIYESIYTFVSFLEKIVPQCVHDLKQITTNSFDEAIKFYSTSKFKGRVEYHPSNWHLVKKSDTLSEFSTYSNLRQELLRWIDRYNLHSTNDYYITLALWSVDSFYNKSLESEEHEENLSMLNNILYEKEYDIYKIDKDLKPFIFMPTYLCHPLNKKRPPIEKFENKEKFYYEEDEEKSDFRGISWDPLSENWSEFEESMIYMFNEYTKLYRERTLERYKSKGYIEAKEKRKVKHFIWLVYYQVLGFTLRDIADIYNSNEDTVWKGIKSTSEIVLINLSNSLRKR</sequence>
<evidence type="ECO:0000313" key="1">
    <source>
        <dbReference type="EMBL" id="QNR65326.1"/>
    </source>
</evidence>
<dbReference type="RefSeq" id="WP_190297230.1">
    <property type="nucleotide sequence ID" value="NZ_CP061172.1"/>
</dbReference>
<evidence type="ECO:0000313" key="2">
    <source>
        <dbReference type="Proteomes" id="UP000516384"/>
    </source>
</evidence>
<dbReference type="Proteomes" id="UP000516384">
    <property type="component" value="Chromosome"/>
</dbReference>
<dbReference type="EMBL" id="CP061172">
    <property type="protein sequence ID" value="QNR65326.1"/>
    <property type="molecule type" value="Genomic_DNA"/>
</dbReference>
<name>A0A7H0Y2L8_9BACL</name>
<accession>A0A7H0Y2L8</accession>
<organism evidence="1 2">
    <name type="scientific">Paenibacillus peoriae</name>
    <dbReference type="NCBI Taxonomy" id="59893"/>
    <lineage>
        <taxon>Bacteria</taxon>
        <taxon>Bacillati</taxon>
        <taxon>Bacillota</taxon>
        <taxon>Bacilli</taxon>
        <taxon>Bacillales</taxon>
        <taxon>Paenibacillaceae</taxon>
        <taxon>Paenibacillus</taxon>
    </lineage>
</organism>